<keyword evidence="1" id="KW-0328">Glycosyltransferase</keyword>
<dbReference type="EC" id="2.4.99.24" evidence="4"/>
<dbReference type="KEGG" id="haby:HLVA_16960"/>
<dbReference type="InterPro" id="IPR051199">
    <property type="entry name" value="LPS_LOS_Heptosyltrfase"/>
</dbReference>
<name>A0AAU9DHT9_9FUSO</name>
<evidence type="ECO:0000256" key="3">
    <source>
        <dbReference type="ARBA" id="ARBA00043995"/>
    </source>
</evidence>
<comment type="similarity">
    <text evidence="3">Belongs to the glycosyltransferase 9 family.</text>
</comment>
<dbReference type="EMBL" id="AP027059">
    <property type="protein sequence ID" value="BDU51127.1"/>
    <property type="molecule type" value="Genomic_DNA"/>
</dbReference>
<keyword evidence="2" id="KW-0808">Transferase</keyword>
<dbReference type="RefSeq" id="WP_307903968.1">
    <property type="nucleotide sequence ID" value="NZ_AP027059.1"/>
</dbReference>
<dbReference type="GO" id="GO:0005829">
    <property type="term" value="C:cytosol"/>
    <property type="evidence" value="ECO:0007669"/>
    <property type="project" value="TreeGrafter"/>
</dbReference>
<dbReference type="SUPFAM" id="SSF53756">
    <property type="entry name" value="UDP-Glycosyltransferase/glycogen phosphorylase"/>
    <property type="match status" value="1"/>
</dbReference>
<dbReference type="PANTHER" id="PTHR30160">
    <property type="entry name" value="TETRAACYLDISACCHARIDE 4'-KINASE-RELATED"/>
    <property type="match status" value="1"/>
</dbReference>
<keyword evidence="7" id="KW-1185">Reference proteome</keyword>
<evidence type="ECO:0000313" key="6">
    <source>
        <dbReference type="EMBL" id="BDU51127.1"/>
    </source>
</evidence>
<protein>
    <recommendedName>
        <fullName evidence="4">lipopolysaccharide heptosyltransferase II</fullName>
        <ecNumber evidence="4">2.4.99.24</ecNumber>
    </recommendedName>
</protein>
<evidence type="ECO:0000313" key="7">
    <source>
        <dbReference type="Proteomes" id="UP001321582"/>
    </source>
</evidence>
<evidence type="ECO:0000256" key="2">
    <source>
        <dbReference type="ARBA" id="ARBA00022679"/>
    </source>
</evidence>
<proteinExistence type="inferred from homology"/>
<gene>
    <name evidence="6" type="ORF">HLVA_16960</name>
</gene>
<dbReference type="AlphaFoldDB" id="A0AAU9DHT9"/>
<evidence type="ECO:0000256" key="4">
    <source>
        <dbReference type="ARBA" id="ARBA00044042"/>
    </source>
</evidence>
<sequence>MKKILIIRSGAIGDVLMTTPLIRELKKNMPNIQLDYLVGNWSKSVLEDNRYIDDLYTFSEEKLFMKKDYIYILKTILKMRKNRYDTIVVLDKHKLASLFAMAIGGKRYGFDRYGDGKYNNKNIKYVGGKHEIYYYLDILNLFGLEYNKEDVKMDIFLSDKDIYFAKTIFKSMKLEDKKVIGIVPGGANNPAVGDDSLRRWSIDKYTGLIKKLLNKGIKIILFGGKKDVEINKRIIDNIKNVDIIDLAGKTSIKESAAIMKRCNYIICNDSGPMHIASAVNNNIISIFGPTNPIEKAPLNKGSSYIWKENLKCTPCYDLWGRIPKCNNNYKCMQEIESEEVLEMIKER</sequence>
<dbReference type="GO" id="GO:0008713">
    <property type="term" value="F:ADP-heptose-lipopolysaccharide heptosyltransferase activity"/>
    <property type="evidence" value="ECO:0007669"/>
    <property type="project" value="UniProtKB-EC"/>
</dbReference>
<dbReference type="InterPro" id="IPR011910">
    <property type="entry name" value="RfaF"/>
</dbReference>
<dbReference type="Gene3D" id="3.40.50.2000">
    <property type="entry name" value="Glycogen Phosphorylase B"/>
    <property type="match status" value="2"/>
</dbReference>
<reference evidence="6 7" key="1">
    <citation type="submission" date="2022-11" db="EMBL/GenBank/DDBJ databases">
        <title>Haliovirga abyssi gen. nov., sp. nov., a mesophilic fermentative bacterium isolated from the Iheya North hydrothermal field and the proposal of Haliovirgaceae fam. nov.</title>
        <authorList>
            <person name="Miyazaki U."/>
            <person name="Tame A."/>
            <person name="Miyazaki J."/>
            <person name="Takai K."/>
            <person name="Sawayama S."/>
            <person name="Kitajima M."/>
            <person name="Okamoto A."/>
            <person name="Nakagawa S."/>
        </authorList>
    </citation>
    <scope>NUCLEOTIDE SEQUENCE [LARGE SCALE GENOMIC DNA]</scope>
    <source>
        <strain evidence="6 7">IC12</strain>
    </source>
</reference>
<dbReference type="Pfam" id="PF01075">
    <property type="entry name" value="Glyco_transf_9"/>
    <property type="match status" value="1"/>
</dbReference>
<dbReference type="InterPro" id="IPR002201">
    <property type="entry name" value="Glyco_trans_9"/>
</dbReference>
<organism evidence="6 7">
    <name type="scientific">Haliovirga abyssi</name>
    <dbReference type="NCBI Taxonomy" id="2996794"/>
    <lineage>
        <taxon>Bacteria</taxon>
        <taxon>Fusobacteriati</taxon>
        <taxon>Fusobacteriota</taxon>
        <taxon>Fusobacteriia</taxon>
        <taxon>Fusobacteriales</taxon>
        <taxon>Haliovirgaceae</taxon>
        <taxon>Haliovirga</taxon>
    </lineage>
</organism>
<dbReference type="GO" id="GO:0009244">
    <property type="term" value="P:lipopolysaccharide core region biosynthetic process"/>
    <property type="evidence" value="ECO:0007669"/>
    <property type="project" value="TreeGrafter"/>
</dbReference>
<dbReference type="Proteomes" id="UP001321582">
    <property type="component" value="Chromosome"/>
</dbReference>
<dbReference type="CDD" id="cd03789">
    <property type="entry name" value="GT9_LPS_heptosyltransferase"/>
    <property type="match status" value="1"/>
</dbReference>
<comment type="catalytic activity">
    <reaction evidence="5">
        <text>an L-alpha-D-Hep-(1-&gt;5)-[alpha-Kdo-(2-&gt;4)]-alpha-Kdo-(2-&gt;6)-lipid A + ADP-L-glycero-beta-D-manno-heptose = an L-alpha-D-Hep-(1-&gt;3)-L-alpha-D-Hep-(1-&gt;5)-[alpha-Kdo-(2-&gt;4)]-alpha-Kdo-(2-&gt;6)-lipid A + ADP + H(+)</text>
        <dbReference type="Rhea" id="RHEA:74071"/>
        <dbReference type="ChEBI" id="CHEBI:15378"/>
        <dbReference type="ChEBI" id="CHEBI:61506"/>
        <dbReference type="ChEBI" id="CHEBI:193068"/>
        <dbReference type="ChEBI" id="CHEBI:193069"/>
        <dbReference type="ChEBI" id="CHEBI:456216"/>
        <dbReference type="EC" id="2.4.99.24"/>
    </reaction>
</comment>
<evidence type="ECO:0000256" key="5">
    <source>
        <dbReference type="ARBA" id="ARBA00047503"/>
    </source>
</evidence>
<evidence type="ECO:0000256" key="1">
    <source>
        <dbReference type="ARBA" id="ARBA00022676"/>
    </source>
</evidence>
<dbReference type="NCBIfam" id="TIGR02195">
    <property type="entry name" value="heptsyl_trn_II"/>
    <property type="match status" value="1"/>
</dbReference>
<accession>A0AAU9DHT9</accession>